<keyword evidence="4 7" id="KW-1133">Transmembrane helix</keyword>
<feature type="transmembrane region" description="Helical" evidence="7">
    <location>
        <begin position="190"/>
        <end position="209"/>
    </location>
</feature>
<feature type="transmembrane region" description="Helical" evidence="7">
    <location>
        <begin position="152"/>
        <end position="170"/>
    </location>
</feature>
<feature type="compositionally biased region" description="Basic and acidic residues" evidence="6">
    <location>
        <begin position="1"/>
        <end position="21"/>
    </location>
</feature>
<dbReference type="PANTHER" id="PTHR31621:SF6">
    <property type="entry name" value="PROTEIN DMP7"/>
    <property type="match status" value="1"/>
</dbReference>
<dbReference type="InterPro" id="IPR007770">
    <property type="entry name" value="DMP"/>
</dbReference>
<keyword evidence="5 7" id="KW-0472">Membrane</keyword>
<feature type="region of interest" description="Disordered" evidence="6">
    <location>
        <begin position="1"/>
        <end position="44"/>
    </location>
</feature>
<evidence type="ECO:0000313" key="8">
    <source>
        <dbReference type="EMBL" id="KAL0302105.1"/>
    </source>
</evidence>
<reference evidence="8" key="1">
    <citation type="submission" date="2020-06" db="EMBL/GenBank/DDBJ databases">
        <authorList>
            <person name="Li T."/>
            <person name="Hu X."/>
            <person name="Zhang T."/>
            <person name="Song X."/>
            <person name="Zhang H."/>
            <person name="Dai N."/>
            <person name="Sheng W."/>
            <person name="Hou X."/>
            <person name="Wei L."/>
        </authorList>
    </citation>
    <scope>NUCLEOTIDE SEQUENCE</scope>
    <source>
        <strain evidence="8">G01</strain>
        <tissue evidence="8">Leaf</tissue>
    </source>
</reference>
<evidence type="ECO:0000256" key="3">
    <source>
        <dbReference type="ARBA" id="ARBA00022692"/>
    </source>
</evidence>
<protein>
    <submittedName>
        <fullName evidence="8">Protein DMP7</fullName>
    </submittedName>
</protein>
<dbReference type="PANTHER" id="PTHR31621">
    <property type="entry name" value="PROTEIN DMP3"/>
    <property type="match status" value="1"/>
</dbReference>
<feature type="transmembrane region" description="Helical" evidence="7">
    <location>
        <begin position="94"/>
        <end position="113"/>
    </location>
</feature>
<keyword evidence="3 7" id="KW-0812">Transmembrane</keyword>
<accession>A0AAW2K5D8</accession>
<evidence type="ECO:0000256" key="6">
    <source>
        <dbReference type="SAM" id="MobiDB-lite"/>
    </source>
</evidence>
<reference evidence="8" key="2">
    <citation type="journal article" date="2024" name="Plant">
        <title>Genomic evolution and insights into agronomic trait innovations of Sesamum species.</title>
        <authorList>
            <person name="Miao H."/>
            <person name="Wang L."/>
            <person name="Qu L."/>
            <person name="Liu H."/>
            <person name="Sun Y."/>
            <person name="Le M."/>
            <person name="Wang Q."/>
            <person name="Wei S."/>
            <person name="Zheng Y."/>
            <person name="Lin W."/>
            <person name="Duan Y."/>
            <person name="Cao H."/>
            <person name="Xiong S."/>
            <person name="Wang X."/>
            <person name="Wei L."/>
            <person name="Li C."/>
            <person name="Ma Q."/>
            <person name="Ju M."/>
            <person name="Zhao R."/>
            <person name="Li G."/>
            <person name="Mu C."/>
            <person name="Tian Q."/>
            <person name="Mei H."/>
            <person name="Zhang T."/>
            <person name="Gao T."/>
            <person name="Zhang H."/>
        </authorList>
    </citation>
    <scope>NUCLEOTIDE SEQUENCE</scope>
    <source>
        <strain evidence="8">G01</strain>
    </source>
</reference>
<comment type="similarity">
    <text evidence="2">Belongs to the plant DMP1 protein family.</text>
</comment>
<sequence>MDIRREEESRNGNHESYREPNEGLQFPLLENQPPPAGAKPPKTRARKVVRKAFKGTAHLSNLLPTGSVLAFQVLSPVFTHEGKCKSIVSRSTTLGLLGFCAASCFVLCFTDSFRDERGKVRYGLATFRGLWVIDGSSIALPPQEAEKFRLRVVDFFHALMSIVVFAAVATLDKNVMHCFYPSPSDETLEILTILPVAVGLICSMFFLFFPTKRHGLDSLCRPVSLSIFLYLSPW</sequence>
<name>A0AAW2K5D8_9LAMI</name>
<evidence type="ECO:0000256" key="1">
    <source>
        <dbReference type="ARBA" id="ARBA00004141"/>
    </source>
</evidence>
<dbReference type="GO" id="GO:0016020">
    <property type="term" value="C:membrane"/>
    <property type="evidence" value="ECO:0007669"/>
    <property type="project" value="UniProtKB-SubCell"/>
</dbReference>
<proteinExistence type="inferred from homology"/>
<comment type="caution">
    <text evidence="8">The sequence shown here is derived from an EMBL/GenBank/DDBJ whole genome shotgun (WGS) entry which is preliminary data.</text>
</comment>
<evidence type="ECO:0000256" key="2">
    <source>
        <dbReference type="ARBA" id="ARBA00008707"/>
    </source>
</evidence>
<gene>
    <name evidence="8" type="ORF">Sangu_2502100</name>
</gene>
<dbReference type="GO" id="GO:0005737">
    <property type="term" value="C:cytoplasm"/>
    <property type="evidence" value="ECO:0007669"/>
    <property type="project" value="UniProtKB-ARBA"/>
</dbReference>
<evidence type="ECO:0000256" key="7">
    <source>
        <dbReference type="SAM" id="Phobius"/>
    </source>
</evidence>
<comment type="subcellular location">
    <subcellularLocation>
        <location evidence="1">Membrane</location>
        <topology evidence="1">Multi-pass membrane protein</topology>
    </subcellularLocation>
</comment>
<feature type="transmembrane region" description="Helical" evidence="7">
    <location>
        <begin position="52"/>
        <end position="74"/>
    </location>
</feature>
<organism evidence="8">
    <name type="scientific">Sesamum angustifolium</name>
    <dbReference type="NCBI Taxonomy" id="2727405"/>
    <lineage>
        <taxon>Eukaryota</taxon>
        <taxon>Viridiplantae</taxon>
        <taxon>Streptophyta</taxon>
        <taxon>Embryophyta</taxon>
        <taxon>Tracheophyta</taxon>
        <taxon>Spermatophyta</taxon>
        <taxon>Magnoliopsida</taxon>
        <taxon>eudicotyledons</taxon>
        <taxon>Gunneridae</taxon>
        <taxon>Pentapetalae</taxon>
        <taxon>asterids</taxon>
        <taxon>lamiids</taxon>
        <taxon>Lamiales</taxon>
        <taxon>Pedaliaceae</taxon>
        <taxon>Sesamum</taxon>
    </lineage>
</organism>
<dbReference type="Pfam" id="PF05078">
    <property type="entry name" value="DUF679"/>
    <property type="match status" value="1"/>
</dbReference>
<dbReference type="GO" id="GO:0010256">
    <property type="term" value="P:endomembrane system organization"/>
    <property type="evidence" value="ECO:0007669"/>
    <property type="project" value="TreeGrafter"/>
</dbReference>
<dbReference type="EMBL" id="JACGWK010000316">
    <property type="protein sequence ID" value="KAL0302105.1"/>
    <property type="molecule type" value="Genomic_DNA"/>
</dbReference>
<evidence type="ECO:0000256" key="4">
    <source>
        <dbReference type="ARBA" id="ARBA00022989"/>
    </source>
</evidence>
<evidence type="ECO:0000256" key="5">
    <source>
        <dbReference type="ARBA" id="ARBA00023136"/>
    </source>
</evidence>
<dbReference type="AlphaFoldDB" id="A0AAW2K5D8"/>